<comment type="caution">
    <text evidence="1">The sequence shown here is derived from an EMBL/GenBank/DDBJ whole genome shotgun (WGS) entry which is preliminary data.</text>
</comment>
<dbReference type="AlphaFoldDB" id="A0A8J3E0B1"/>
<organism evidence="1 2">
    <name type="scientific">Aliidongia dinghuensis</name>
    <dbReference type="NCBI Taxonomy" id="1867774"/>
    <lineage>
        <taxon>Bacteria</taxon>
        <taxon>Pseudomonadati</taxon>
        <taxon>Pseudomonadota</taxon>
        <taxon>Alphaproteobacteria</taxon>
        <taxon>Rhodospirillales</taxon>
        <taxon>Dongiaceae</taxon>
        <taxon>Aliidongia</taxon>
    </lineage>
</organism>
<proteinExistence type="predicted"/>
<sequence length="228" mass="25070">MRDLTFLHPTASCQVTICFELDVLADRPPIIDRDHLVDRVVDAIADAVGAEDPDGVIRQRVEVVVSVAYSTLPAAVRTGFAVPVIFDPADDQGDDGSCDARTLLRAVIRHEVERMARRHRTDAWLALVNDVAVSLHAIATWDGELVFEVWQRFEQLEPDLVNLGVDRDHIDALWYSIPQLTQPRWPCSVSAAILCDRAGRTMVADPVARLTAGPTIPLAVEQHLAAAA</sequence>
<keyword evidence="2" id="KW-1185">Reference proteome</keyword>
<gene>
    <name evidence="1" type="ORF">GCM10011611_02250</name>
</gene>
<reference evidence="1" key="2">
    <citation type="submission" date="2020-09" db="EMBL/GenBank/DDBJ databases">
        <authorList>
            <person name="Sun Q."/>
            <person name="Zhou Y."/>
        </authorList>
    </citation>
    <scope>NUCLEOTIDE SEQUENCE</scope>
    <source>
        <strain evidence="1">CGMCC 1.15725</strain>
    </source>
</reference>
<dbReference type="RefSeq" id="WP_189041557.1">
    <property type="nucleotide sequence ID" value="NZ_BMJQ01000001.1"/>
</dbReference>
<reference evidence="1" key="1">
    <citation type="journal article" date="2014" name="Int. J. Syst. Evol. Microbiol.">
        <title>Complete genome sequence of Corynebacterium casei LMG S-19264T (=DSM 44701T), isolated from a smear-ripened cheese.</title>
        <authorList>
            <consortium name="US DOE Joint Genome Institute (JGI-PGF)"/>
            <person name="Walter F."/>
            <person name="Albersmeier A."/>
            <person name="Kalinowski J."/>
            <person name="Ruckert C."/>
        </authorList>
    </citation>
    <scope>NUCLEOTIDE SEQUENCE</scope>
    <source>
        <strain evidence="1">CGMCC 1.15725</strain>
    </source>
</reference>
<evidence type="ECO:0000313" key="2">
    <source>
        <dbReference type="Proteomes" id="UP000646365"/>
    </source>
</evidence>
<accession>A0A8J3E0B1</accession>
<dbReference type="Proteomes" id="UP000646365">
    <property type="component" value="Unassembled WGS sequence"/>
</dbReference>
<evidence type="ECO:0000313" key="1">
    <source>
        <dbReference type="EMBL" id="GGF00198.1"/>
    </source>
</evidence>
<name>A0A8J3E0B1_9PROT</name>
<dbReference type="EMBL" id="BMJQ01000001">
    <property type="protein sequence ID" value="GGF00198.1"/>
    <property type="molecule type" value="Genomic_DNA"/>
</dbReference>
<protein>
    <submittedName>
        <fullName evidence="1">Uncharacterized protein</fullName>
    </submittedName>
</protein>